<gene>
    <name evidence="20" type="ORF">D8674_012968</name>
</gene>
<dbReference type="Pfam" id="PF17917">
    <property type="entry name" value="RT_RNaseH"/>
    <property type="match status" value="1"/>
</dbReference>
<keyword evidence="13" id="KW-0239">DNA-directed DNA polymerase</keyword>
<dbReference type="InterPro" id="IPR050951">
    <property type="entry name" value="Retrovirus_Pol_polyprotein"/>
</dbReference>
<evidence type="ECO:0000256" key="13">
    <source>
        <dbReference type="ARBA" id="ARBA00022932"/>
    </source>
</evidence>
<name>A0A5N5GNH6_9ROSA</name>
<dbReference type="InterPro" id="IPR001878">
    <property type="entry name" value="Znf_CCHC"/>
</dbReference>
<evidence type="ECO:0000259" key="19">
    <source>
        <dbReference type="PROSITE" id="PS50994"/>
    </source>
</evidence>
<keyword evidence="7" id="KW-0064">Aspartyl protease</keyword>
<dbReference type="GO" id="GO:0004190">
    <property type="term" value="F:aspartic-type endopeptidase activity"/>
    <property type="evidence" value="ECO:0007669"/>
    <property type="project" value="UniProtKB-KW"/>
</dbReference>
<evidence type="ECO:0000313" key="21">
    <source>
        <dbReference type="Proteomes" id="UP000327157"/>
    </source>
</evidence>
<dbReference type="PROSITE" id="PS50994">
    <property type="entry name" value="INTEGRASE"/>
    <property type="match status" value="1"/>
</dbReference>
<dbReference type="Pfam" id="PF00078">
    <property type="entry name" value="RVT_1"/>
    <property type="match status" value="1"/>
</dbReference>
<reference evidence="21" key="2">
    <citation type="submission" date="2019-10" db="EMBL/GenBank/DDBJ databases">
        <title>A de novo genome assembly of a pear dwarfing rootstock.</title>
        <authorList>
            <person name="Wang F."/>
            <person name="Wang J."/>
            <person name="Li S."/>
            <person name="Zhang Y."/>
            <person name="Fang M."/>
            <person name="Ma L."/>
            <person name="Zhao Y."/>
            <person name="Jiang S."/>
        </authorList>
    </citation>
    <scope>NUCLEOTIDE SEQUENCE [LARGE SCALE GENOMIC DNA]</scope>
</reference>
<evidence type="ECO:0000256" key="16">
    <source>
        <dbReference type="PROSITE-ProRule" id="PRU00047"/>
    </source>
</evidence>
<keyword evidence="10" id="KW-0460">Magnesium</keyword>
<dbReference type="SUPFAM" id="SSF56672">
    <property type="entry name" value="DNA/RNA polymerases"/>
    <property type="match status" value="1"/>
</dbReference>
<dbReference type="Gene3D" id="3.30.70.270">
    <property type="match status" value="1"/>
</dbReference>
<evidence type="ECO:0000313" key="20">
    <source>
        <dbReference type="EMBL" id="KAB2617099.1"/>
    </source>
</evidence>
<sequence length="1291" mass="148670">MAGTSEVPNHNNGNEEVVAAILDMAIAIRESNRGFNVKSEAERVMKIHGEFRKSRPPVFKGVSDPMVAEEWIRQTKQSMTNQRIPEELRVSIASTYLEGQAYHWWESVQGMRNTEVMTWEEFEEIFMEKHFPEVLREAKAKEFIYLQQRDMTVAQYQAKFEELSRFAPYIIPDDAKRAKRNMGGGQSSKRQKFGPPQYTPQSSRTNAMTRAPLTCHHCHQPAHLRRNCPQLQTYQVTQMPQPPYRAPYQPQQNQRGPTMNQQPQCPQGPFTQGKPMSDAGVKRSAQVTPGRAYAINSVEEPIEPEMVEGIFPVFNSWAKILFDCGASHSFMSKLFASILGINPEFANRILRIASPLGGGREIDKICRSCPIEIADRKICCDLMIMSMSEYDIILGMDWLIPHQALIDCARKMVTITSSEGERLKVYGNVDSHHPRLTLKTRDKDYSSWIANLGAEKIEKPMVDIPVIVTEYQDVFPEDLPGLPPQREIEFTIEVYPGTSPISIAPHRMAPAELRELKTQLQDLLKKVLYVQAHLLGVHQCCLLKRKTAPFDCVLIIIDLRSGYHQLRIKPEDIPKTAFRTRYGHFEFLVMPFGLTNAPAAFMDLMNRVFQPYLDHFVIVFIDDILIYSASQEEHEQHLRLILQTLREHKLRFIKDFSRLAAPMTKLTRKGVKFEWTCECEESFQELKTQLTTAPVLIIPERGVGYVVYTDASLQGLGGVIMQLDKVAAYTSRQLKTHEKNYSTHDLELAAIIHALKVWRHYLYGERFELYSAHKSLKYLFTQKELNMRQRRWMEYLEDYDFGLHYHPGKANVVADALSRKSQGMAASLKLQKWKMMESISDYNLYVDEWDKGVHLYNLKVQPTLIEKVIKAQENDPLSVSIRDKVPAIPELRNEILHEAHYSAYTIHPGSTKMYHDLRRQYWWNGMKNDIAFFVSKCLTCQQVKAEHKKPPGMLQSLLVAEWKWDHITMDFVTGLPRSPKRHDSIWVIVDRLTKSAHFIPVKTTDSAENLAKLYIKEIVRLHGIPISIVSDRDSKFTSHFWSSLQNALGTKLSLSTTFHPQTDGQSERTIQILEDMLRACIMDFHGSWENHLPLAEFAYNNSYQSSIKMAPYEALYGRPCRSPLCWAEVDRRRRPLAFKDGDHVFLKISPMKGVKRFGKSGKLAPRFIGPFEILGRVGEVAYKLALPPQLSSIHNVFHVSMLRKYEPDPTHILDWGELNLDDQLSFEDRPIQILDHKEQILRTKTIPLVKVLWQHGSMEELTWELESEMRGKYPELFDSPGLGVTPDTLEA</sequence>
<evidence type="ECO:0000256" key="4">
    <source>
        <dbReference type="ARBA" id="ARBA00022695"/>
    </source>
</evidence>
<keyword evidence="14" id="KW-0238">DNA-binding</keyword>
<evidence type="ECO:0000256" key="6">
    <source>
        <dbReference type="ARBA" id="ARBA00022723"/>
    </source>
</evidence>
<dbReference type="InterPro" id="IPR043128">
    <property type="entry name" value="Rev_trsase/Diguanyl_cyclase"/>
</dbReference>
<protein>
    <recommendedName>
        <fullName evidence="1">RNA-directed DNA polymerase</fullName>
        <ecNumber evidence="1">2.7.7.49</ecNumber>
    </recommendedName>
</protein>
<dbReference type="Gene3D" id="1.10.340.70">
    <property type="match status" value="1"/>
</dbReference>
<dbReference type="InterPro" id="IPR001584">
    <property type="entry name" value="Integrase_cat-core"/>
</dbReference>
<dbReference type="OrthoDB" id="1191267at2759"/>
<dbReference type="SUPFAM" id="SSF81995">
    <property type="entry name" value="beta-sandwich domain of Sec23/24"/>
    <property type="match status" value="1"/>
</dbReference>
<dbReference type="PROSITE" id="PS50158">
    <property type="entry name" value="ZF_CCHC"/>
    <property type="match status" value="1"/>
</dbReference>
<evidence type="ECO:0000256" key="9">
    <source>
        <dbReference type="ARBA" id="ARBA00022801"/>
    </source>
</evidence>
<dbReference type="GO" id="GO:0003887">
    <property type="term" value="F:DNA-directed DNA polymerase activity"/>
    <property type="evidence" value="ECO:0007669"/>
    <property type="project" value="UniProtKB-KW"/>
</dbReference>
<dbReference type="GO" id="GO:0003964">
    <property type="term" value="F:RNA-directed DNA polymerase activity"/>
    <property type="evidence" value="ECO:0007669"/>
    <property type="project" value="UniProtKB-KW"/>
</dbReference>
<dbReference type="GO" id="GO:0008270">
    <property type="term" value="F:zinc ion binding"/>
    <property type="evidence" value="ECO:0007669"/>
    <property type="project" value="UniProtKB-KW"/>
</dbReference>
<keyword evidence="15" id="KW-0233">DNA recombination</keyword>
<feature type="domain" description="CCHC-type" evidence="18">
    <location>
        <begin position="215"/>
        <end position="230"/>
    </location>
</feature>
<reference evidence="20 21" key="3">
    <citation type="submission" date="2019-11" db="EMBL/GenBank/DDBJ databases">
        <title>A de novo genome assembly of a pear dwarfing rootstock.</title>
        <authorList>
            <person name="Wang F."/>
            <person name="Wang J."/>
            <person name="Li S."/>
            <person name="Zhang Y."/>
            <person name="Fang M."/>
            <person name="Ma L."/>
            <person name="Zhao Y."/>
            <person name="Jiang S."/>
        </authorList>
    </citation>
    <scope>NUCLEOTIDE SEQUENCE [LARGE SCALE GENOMIC DNA]</scope>
    <source>
        <strain evidence="20">S2</strain>
        <tissue evidence="20">Leaf</tissue>
    </source>
</reference>
<dbReference type="Pfam" id="PF24626">
    <property type="entry name" value="SH3_Tf2-1"/>
    <property type="match status" value="1"/>
</dbReference>
<keyword evidence="4" id="KW-0548">Nucleotidyltransferase</keyword>
<dbReference type="Gene3D" id="3.30.420.10">
    <property type="entry name" value="Ribonuclease H-like superfamily/Ribonuclease H"/>
    <property type="match status" value="1"/>
</dbReference>
<keyword evidence="5" id="KW-0540">Nuclease</keyword>
<keyword evidence="9" id="KW-0378">Hydrolase</keyword>
<keyword evidence="16" id="KW-0862">Zinc</keyword>
<feature type="region of interest" description="Disordered" evidence="17">
    <location>
        <begin position="177"/>
        <end position="206"/>
    </location>
</feature>
<dbReference type="GO" id="GO:0003677">
    <property type="term" value="F:DNA binding"/>
    <property type="evidence" value="ECO:0007669"/>
    <property type="project" value="UniProtKB-KW"/>
</dbReference>
<dbReference type="Pfam" id="PF17921">
    <property type="entry name" value="Integrase_H2C2"/>
    <property type="match status" value="1"/>
</dbReference>
<evidence type="ECO:0000259" key="18">
    <source>
        <dbReference type="PROSITE" id="PS50158"/>
    </source>
</evidence>
<organism evidence="20 21">
    <name type="scientific">Pyrus ussuriensis x Pyrus communis</name>
    <dbReference type="NCBI Taxonomy" id="2448454"/>
    <lineage>
        <taxon>Eukaryota</taxon>
        <taxon>Viridiplantae</taxon>
        <taxon>Streptophyta</taxon>
        <taxon>Embryophyta</taxon>
        <taxon>Tracheophyta</taxon>
        <taxon>Spermatophyta</taxon>
        <taxon>Magnoliopsida</taxon>
        <taxon>eudicotyledons</taxon>
        <taxon>Gunneridae</taxon>
        <taxon>Pentapetalae</taxon>
        <taxon>rosids</taxon>
        <taxon>fabids</taxon>
        <taxon>Rosales</taxon>
        <taxon>Rosaceae</taxon>
        <taxon>Amygdaloideae</taxon>
        <taxon>Maleae</taxon>
        <taxon>Pyrus</taxon>
    </lineage>
</organism>
<dbReference type="InterPro" id="IPR041373">
    <property type="entry name" value="RT_RNaseH"/>
</dbReference>
<dbReference type="EMBL" id="SMOL01000401">
    <property type="protein sequence ID" value="KAB2617099.1"/>
    <property type="molecule type" value="Genomic_DNA"/>
</dbReference>
<dbReference type="Proteomes" id="UP000327157">
    <property type="component" value="Chromosome 15"/>
</dbReference>
<dbReference type="CDD" id="cd01647">
    <property type="entry name" value="RT_LTR"/>
    <property type="match status" value="1"/>
</dbReference>
<dbReference type="GO" id="GO:0006310">
    <property type="term" value="P:DNA recombination"/>
    <property type="evidence" value="ECO:0007669"/>
    <property type="project" value="UniProtKB-KW"/>
</dbReference>
<dbReference type="InterPro" id="IPR036397">
    <property type="entry name" value="RNaseH_sf"/>
</dbReference>
<dbReference type="SUPFAM" id="SSF53098">
    <property type="entry name" value="Ribonuclease H-like"/>
    <property type="match status" value="1"/>
</dbReference>
<feature type="region of interest" description="Disordered" evidence="17">
    <location>
        <begin position="240"/>
        <end position="285"/>
    </location>
</feature>
<dbReference type="CDD" id="cd09274">
    <property type="entry name" value="RNase_HI_RT_Ty3"/>
    <property type="match status" value="1"/>
</dbReference>
<dbReference type="FunFam" id="3.10.10.10:FF:000007">
    <property type="entry name" value="Retrovirus-related Pol polyprotein from transposon 17.6-like Protein"/>
    <property type="match status" value="1"/>
</dbReference>
<evidence type="ECO:0000256" key="2">
    <source>
        <dbReference type="ARBA" id="ARBA00022670"/>
    </source>
</evidence>
<accession>A0A5N5GNH6</accession>
<feature type="domain" description="Integrase catalytic" evidence="19">
    <location>
        <begin position="947"/>
        <end position="1119"/>
    </location>
</feature>
<dbReference type="PANTHER" id="PTHR37984:SF5">
    <property type="entry name" value="PROTEIN NYNRIN-LIKE"/>
    <property type="match status" value="1"/>
</dbReference>
<evidence type="ECO:0000256" key="10">
    <source>
        <dbReference type="ARBA" id="ARBA00022842"/>
    </source>
</evidence>
<dbReference type="InterPro" id="IPR043502">
    <property type="entry name" value="DNA/RNA_pol_sf"/>
</dbReference>
<keyword evidence="8" id="KW-0255">Endonuclease</keyword>
<evidence type="ECO:0000256" key="11">
    <source>
        <dbReference type="ARBA" id="ARBA00022908"/>
    </source>
</evidence>
<dbReference type="SUPFAM" id="SSF50630">
    <property type="entry name" value="Acid proteases"/>
    <property type="match status" value="1"/>
</dbReference>
<evidence type="ECO:0000256" key="1">
    <source>
        <dbReference type="ARBA" id="ARBA00012493"/>
    </source>
</evidence>
<evidence type="ECO:0000256" key="8">
    <source>
        <dbReference type="ARBA" id="ARBA00022759"/>
    </source>
</evidence>
<dbReference type="InterPro" id="IPR041588">
    <property type="entry name" value="Integrase_H2C2"/>
</dbReference>
<keyword evidence="21" id="KW-1185">Reference proteome</keyword>
<evidence type="ECO:0000256" key="7">
    <source>
        <dbReference type="ARBA" id="ARBA00022750"/>
    </source>
</evidence>
<dbReference type="EC" id="2.7.7.49" evidence="1"/>
<keyword evidence="6" id="KW-0479">Metal-binding</keyword>
<dbReference type="InterPro" id="IPR021109">
    <property type="entry name" value="Peptidase_aspartic_dom_sf"/>
</dbReference>
<dbReference type="Pfam" id="PF08284">
    <property type="entry name" value="RVP_2"/>
    <property type="match status" value="1"/>
</dbReference>
<evidence type="ECO:0000256" key="17">
    <source>
        <dbReference type="SAM" id="MobiDB-lite"/>
    </source>
</evidence>
<dbReference type="Gene3D" id="2.40.70.10">
    <property type="entry name" value="Acid Proteases"/>
    <property type="match status" value="1"/>
</dbReference>
<dbReference type="InterPro" id="IPR000477">
    <property type="entry name" value="RT_dom"/>
</dbReference>
<evidence type="ECO:0000256" key="5">
    <source>
        <dbReference type="ARBA" id="ARBA00022722"/>
    </source>
</evidence>
<evidence type="ECO:0000256" key="3">
    <source>
        <dbReference type="ARBA" id="ARBA00022679"/>
    </source>
</evidence>
<evidence type="ECO:0000256" key="14">
    <source>
        <dbReference type="ARBA" id="ARBA00023125"/>
    </source>
</evidence>
<evidence type="ECO:0000256" key="15">
    <source>
        <dbReference type="ARBA" id="ARBA00023172"/>
    </source>
</evidence>
<dbReference type="InterPro" id="IPR012337">
    <property type="entry name" value="RNaseH-like_sf"/>
</dbReference>
<dbReference type="GO" id="GO:0015074">
    <property type="term" value="P:DNA integration"/>
    <property type="evidence" value="ECO:0007669"/>
    <property type="project" value="UniProtKB-KW"/>
</dbReference>
<dbReference type="InterPro" id="IPR056924">
    <property type="entry name" value="SH3_Tf2-1"/>
</dbReference>
<keyword evidence="12" id="KW-0695">RNA-directed DNA polymerase</keyword>
<reference evidence="20 21" key="1">
    <citation type="submission" date="2019-09" db="EMBL/GenBank/DDBJ databases">
        <authorList>
            <person name="Ou C."/>
        </authorList>
    </citation>
    <scope>NUCLEOTIDE SEQUENCE [LARGE SCALE GENOMIC DNA]</scope>
    <source>
        <strain evidence="20">S2</strain>
        <tissue evidence="20">Leaf</tissue>
    </source>
</reference>
<dbReference type="Gene3D" id="3.10.10.10">
    <property type="entry name" value="HIV Type 1 Reverse Transcriptase, subunit A, domain 1"/>
    <property type="match status" value="1"/>
</dbReference>
<keyword evidence="3" id="KW-0808">Transferase</keyword>
<dbReference type="FunFam" id="3.10.20.370:FF:000001">
    <property type="entry name" value="Retrovirus-related Pol polyprotein from transposon 17.6-like protein"/>
    <property type="match status" value="1"/>
</dbReference>
<evidence type="ECO:0000256" key="12">
    <source>
        <dbReference type="ARBA" id="ARBA00022918"/>
    </source>
</evidence>
<dbReference type="InterPro" id="IPR005162">
    <property type="entry name" value="Retrotrans_gag_dom"/>
</dbReference>
<feature type="compositionally biased region" description="Low complexity" evidence="17">
    <location>
        <begin position="246"/>
        <end position="255"/>
    </location>
</feature>
<keyword evidence="11" id="KW-0229">DNA integration</keyword>
<dbReference type="PANTHER" id="PTHR37984">
    <property type="entry name" value="PROTEIN CBG26694"/>
    <property type="match status" value="1"/>
</dbReference>
<dbReference type="GO" id="GO:0006508">
    <property type="term" value="P:proteolysis"/>
    <property type="evidence" value="ECO:0007669"/>
    <property type="project" value="UniProtKB-KW"/>
</dbReference>
<feature type="compositionally biased region" description="Polar residues" evidence="17">
    <location>
        <begin position="256"/>
        <end position="265"/>
    </location>
</feature>
<keyword evidence="16" id="KW-0863">Zinc-finger</keyword>
<dbReference type="GO" id="GO:0004519">
    <property type="term" value="F:endonuclease activity"/>
    <property type="evidence" value="ECO:0007669"/>
    <property type="project" value="UniProtKB-KW"/>
</dbReference>
<comment type="caution">
    <text evidence="20">The sequence shown here is derived from an EMBL/GenBank/DDBJ whole genome shotgun (WGS) entry which is preliminary data.</text>
</comment>
<proteinExistence type="predicted"/>
<keyword evidence="2" id="KW-0645">Protease</keyword>
<dbReference type="CDD" id="cd00303">
    <property type="entry name" value="retropepsin_like"/>
    <property type="match status" value="1"/>
</dbReference>
<dbReference type="Pfam" id="PF03732">
    <property type="entry name" value="Retrotrans_gag"/>
    <property type="match status" value="1"/>
</dbReference>